<dbReference type="GO" id="GO:0004099">
    <property type="term" value="F:chitin deacetylase activity"/>
    <property type="evidence" value="ECO:0007669"/>
    <property type="project" value="UniProtKB-EC"/>
</dbReference>
<gene>
    <name evidence="8" type="ORF">B0J11DRAFT_299095</name>
</gene>
<dbReference type="InterPro" id="IPR002509">
    <property type="entry name" value="NODB_dom"/>
</dbReference>
<dbReference type="OrthoDB" id="407355at2759"/>
<comment type="caution">
    <text evidence="8">The sequence shown here is derived from an EMBL/GenBank/DDBJ whole genome shotgun (WGS) entry which is preliminary data.</text>
</comment>
<evidence type="ECO:0000256" key="3">
    <source>
        <dbReference type="ARBA" id="ARBA00023285"/>
    </source>
</evidence>
<dbReference type="EMBL" id="JAGMWT010000007">
    <property type="protein sequence ID" value="KAH7125157.1"/>
    <property type="molecule type" value="Genomic_DNA"/>
</dbReference>
<accession>A0A9P9DUB1</accession>
<keyword evidence="3" id="KW-0170">Cobalt</keyword>
<dbReference type="AlphaFoldDB" id="A0A9P9DUB1"/>
<proteinExistence type="predicted"/>
<keyword evidence="6" id="KW-0472">Membrane</keyword>
<sequence>MYRPSCRCFRLPSKLRRRARRSRILTMFLLLLITLTFLSPFYIIYKPPQLLIRYFQYRWRDVLWQVPVSEKVIALTIDDAPSAFTAEILQILEENGARATFFVIGGQVGEGRGREVLADVVRGGHELGNHAMRDEPSRSLSDDELSGQIGQVERHIHDAYDEAQATYPPHYFRPGSGFFSDRMRRVVTELKYHIVLGSIYPHDPQIAYPRVNAAHILSMVRPGGIVICHDRRGWTVPMLKKVLPEIRRRGYRITTVTGLLEVAKKEMEERKGKKDG</sequence>
<protein>
    <recommendedName>
        <fullName evidence="4">chitin deacetylase</fullName>
        <ecNumber evidence="4">3.5.1.41</ecNumber>
    </recommendedName>
</protein>
<name>A0A9P9DUB1_9PLEO</name>
<evidence type="ECO:0000259" key="7">
    <source>
        <dbReference type="PROSITE" id="PS51677"/>
    </source>
</evidence>
<dbReference type="InterPro" id="IPR050248">
    <property type="entry name" value="Polysacc_deacetylase_ArnD"/>
</dbReference>
<dbReference type="SUPFAM" id="SSF88713">
    <property type="entry name" value="Glycoside hydrolase/deacetylase"/>
    <property type="match status" value="1"/>
</dbReference>
<evidence type="ECO:0000256" key="5">
    <source>
        <dbReference type="ARBA" id="ARBA00048494"/>
    </source>
</evidence>
<reference evidence="8" key="1">
    <citation type="journal article" date="2021" name="Nat. Commun.">
        <title>Genetic determinants of endophytism in the Arabidopsis root mycobiome.</title>
        <authorList>
            <person name="Mesny F."/>
            <person name="Miyauchi S."/>
            <person name="Thiergart T."/>
            <person name="Pickel B."/>
            <person name="Atanasova L."/>
            <person name="Karlsson M."/>
            <person name="Huettel B."/>
            <person name="Barry K.W."/>
            <person name="Haridas S."/>
            <person name="Chen C."/>
            <person name="Bauer D."/>
            <person name="Andreopoulos W."/>
            <person name="Pangilinan J."/>
            <person name="LaButti K."/>
            <person name="Riley R."/>
            <person name="Lipzen A."/>
            <person name="Clum A."/>
            <person name="Drula E."/>
            <person name="Henrissat B."/>
            <person name="Kohler A."/>
            <person name="Grigoriev I.V."/>
            <person name="Martin F.M."/>
            <person name="Hacquard S."/>
        </authorList>
    </citation>
    <scope>NUCLEOTIDE SEQUENCE</scope>
    <source>
        <strain evidence="8">MPI-CAGE-CH-0243</strain>
    </source>
</reference>
<dbReference type="InterPro" id="IPR011330">
    <property type="entry name" value="Glyco_hydro/deAcase_b/a-brl"/>
</dbReference>
<keyword evidence="2" id="KW-0119">Carbohydrate metabolism</keyword>
<keyword evidence="2" id="KW-0146">Chitin degradation</keyword>
<dbReference type="GO" id="GO:0009272">
    <property type="term" value="P:fungal-type cell wall biogenesis"/>
    <property type="evidence" value="ECO:0007669"/>
    <property type="project" value="UniProtKB-ARBA"/>
</dbReference>
<keyword evidence="2" id="KW-0624">Polysaccharide degradation</keyword>
<dbReference type="GO" id="GO:0006032">
    <property type="term" value="P:chitin catabolic process"/>
    <property type="evidence" value="ECO:0007669"/>
    <property type="project" value="UniProtKB-KW"/>
</dbReference>
<organism evidence="8 9">
    <name type="scientific">Dendryphion nanum</name>
    <dbReference type="NCBI Taxonomy" id="256645"/>
    <lineage>
        <taxon>Eukaryota</taxon>
        <taxon>Fungi</taxon>
        <taxon>Dikarya</taxon>
        <taxon>Ascomycota</taxon>
        <taxon>Pezizomycotina</taxon>
        <taxon>Dothideomycetes</taxon>
        <taxon>Pleosporomycetidae</taxon>
        <taxon>Pleosporales</taxon>
        <taxon>Torulaceae</taxon>
        <taxon>Dendryphion</taxon>
    </lineage>
</organism>
<dbReference type="PROSITE" id="PS51677">
    <property type="entry name" value="NODB"/>
    <property type="match status" value="1"/>
</dbReference>
<keyword evidence="6" id="KW-1133">Transmembrane helix</keyword>
<dbReference type="GO" id="GO:0005975">
    <property type="term" value="P:carbohydrate metabolic process"/>
    <property type="evidence" value="ECO:0007669"/>
    <property type="project" value="InterPro"/>
</dbReference>
<evidence type="ECO:0000256" key="6">
    <source>
        <dbReference type="SAM" id="Phobius"/>
    </source>
</evidence>
<dbReference type="Proteomes" id="UP000700596">
    <property type="component" value="Unassembled WGS sequence"/>
</dbReference>
<feature type="domain" description="NodB homology" evidence="7">
    <location>
        <begin position="71"/>
        <end position="254"/>
    </location>
</feature>
<evidence type="ECO:0000256" key="1">
    <source>
        <dbReference type="ARBA" id="ARBA00001941"/>
    </source>
</evidence>
<dbReference type="PANTHER" id="PTHR10587">
    <property type="entry name" value="GLYCOSYL TRANSFERASE-RELATED"/>
    <property type="match status" value="1"/>
</dbReference>
<keyword evidence="9" id="KW-1185">Reference proteome</keyword>
<evidence type="ECO:0000256" key="4">
    <source>
        <dbReference type="ARBA" id="ARBA00024056"/>
    </source>
</evidence>
<dbReference type="Pfam" id="PF01522">
    <property type="entry name" value="Polysacc_deac_1"/>
    <property type="match status" value="1"/>
</dbReference>
<evidence type="ECO:0000313" key="9">
    <source>
        <dbReference type="Proteomes" id="UP000700596"/>
    </source>
</evidence>
<evidence type="ECO:0000313" key="8">
    <source>
        <dbReference type="EMBL" id="KAH7125157.1"/>
    </source>
</evidence>
<comment type="catalytic activity">
    <reaction evidence="5">
        <text>[(1-&gt;4)-N-acetyl-beta-D-glucosaminyl](n) + n H2O = chitosan + n acetate</text>
        <dbReference type="Rhea" id="RHEA:10464"/>
        <dbReference type="Rhea" id="RHEA-COMP:9593"/>
        <dbReference type="Rhea" id="RHEA-COMP:9597"/>
        <dbReference type="ChEBI" id="CHEBI:15377"/>
        <dbReference type="ChEBI" id="CHEBI:17029"/>
        <dbReference type="ChEBI" id="CHEBI:30089"/>
        <dbReference type="ChEBI" id="CHEBI:57704"/>
        <dbReference type="EC" id="3.5.1.41"/>
    </reaction>
    <physiologicalReaction direction="left-to-right" evidence="5">
        <dbReference type="Rhea" id="RHEA:10465"/>
    </physiologicalReaction>
</comment>
<comment type="cofactor">
    <cofactor evidence="1">
        <name>Co(2+)</name>
        <dbReference type="ChEBI" id="CHEBI:48828"/>
    </cofactor>
</comment>
<evidence type="ECO:0000256" key="2">
    <source>
        <dbReference type="ARBA" id="ARBA00023024"/>
    </source>
</evidence>
<dbReference type="Gene3D" id="3.20.20.370">
    <property type="entry name" value="Glycoside hydrolase/deacetylase"/>
    <property type="match status" value="1"/>
</dbReference>
<feature type="transmembrane region" description="Helical" evidence="6">
    <location>
        <begin position="24"/>
        <end position="45"/>
    </location>
</feature>
<dbReference type="PANTHER" id="PTHR10587:SF137">
    <property type="entry name" value="4-DEOXY-4-FORMAMIDO-L-ARABINOSE-PHOSPHOUNDECAPRENOL DEFORMYLASE ARND-RELATED"/>
    <property type="match status" value="1"/>
</dbReference>
<keyword evidence="6" id="KW-0812">Transmembrane</keyword>
<dbReference type="CDD" id="cd10958">
    <property type="entry name" value="CE4_NodB_like_2"/>
    <property type="match status" value="1"/>
</dbReference>
<dbReference type="EC" id="3.5.1.41" evidence="4"/>